<dbReference type="Proteomes" id="UP000184386">
    <property type="component" value="Unassembled WGS sequence"/>
</dbReference>
<reference evidence="2 3" key="1">
    <citation type="submission" date="2016-11" db="EMBL/GenBank/DDBJ databases">
        <authorList>
            <person name="Jaros S."/>
            <person name="Januszkiewicz K."/>
            <person name="Wedrychowicz H."/>
        </authorList>
    </citation>
    <scope>NUCLEOTIDE SEQUENCE [LARGE SCALE GENOMIC DNA]</scope>
    <source>
        <strain evidence="2 3">DSM 15929</strain>
    </source>
</reference>
<keyword evidence="3" id="KW-1185">Reference proteome</keyword>
<dbReference type="STRING" id="1121322.SAMN02745136_02809"/>
<sequence length="313" mass="35488">MPLNPIFNKLLETDFSSMYTSLSIDQLREYYKKSWDDFKGDIIEVGTVTNRTVRTSKRDTPIRIYNPKTEGIHPVFIWIHGGGFIFGSMDVYDSICRKITNTVNCTVISIDYGLSPEHKFPEPVEECYQVVKWVYENAKDLNIQPEKIAIGGDSVGGTLTAAITQLSRDRREFSIAYQIEINAMFDLLGKTKPLSRVENAKGYRLETKEIEGWFVPNYLNNLSEADNPIASPLLADDFSNLPAACIITSEYDPLRDEGEHYAKKLSEAGAEVCLKRYDGIIHGFFNMQKTVEEAQDALNLVCINLKEAFHSEK</sequence>
<proteinExistence type="predicted"/>
<dbReference type="PANTHER" id="PTHR23025:SF3">
    <property type="entry name" value="HORMONE-SENSITIVE LIPASE"/>
    <property type="match status" value="1"/>
</dbReference>
<dbReference type="PANTHER" id="PTHR23025">
    <property type="entry name" value="TRIACYLGLYCEROL LIPASE"/>
    <property type="match status" value="1"/>
</dbReference>
<accession>A0A1M6THU1</accession>
<gene>
    <name evidence="2" type="ORF">SAMN02745136_02809</name>
</gene>
<dbReference type="EMBL" id="FRAC01000013">
    <property type="protein sequence ID" value="SHK56474.1"/>
    <property type="molecule type" value="Genomic_DNA"/>
</dbReference>
<dbReference type="GO" id="GO:0019433">
    <property type="term" value="P:triglyceride catabolic process"/>
    <property type="evidence" value="ECO:0007669"/>
    <property type="project" value="TreeGrafter"/>
</dbReference>
<dbReference type="InterPro" id="IPR013094">
    <property type="entry name" value="AB_hydrolase_3"/>
</dbReference>
<dbReference type="OrthoDB" id="24847at2"/>
<dbReference type="GO" id="GO:0005829">
    <property type="term" value="C:cytosol"/>
    <property type="evidence" value="ECO:0007669"/>
    <property type="project" value="TreeGrafter"/>
</dbReference>
<dbReference type="RefSeq" id="WP_073276950.1">
    <property type="nucleotide sequence ID" value="NZ_FRAC01000013.1"/>
</dbReference>
<feature type="domain" description="Alpha/beta hydrolase fold-3" evidence="1">
    <location>
        <begin position="77"/>
        <end position="285"/>
    </location>
</feature>
<organism evidence="2 3">
    <name type="scientific">Anaerocolumna jejuensis DSM 15929</name>
    <dbReference type="NCBI Taxonomy" id="1121322"/>
    <lineage>
        <taxon>Bacteria</taxon>
        <taxon>Bacillati</taxon>
        <taxon>Bacillota</taxon>
        <taxon>Clostridia</taxon>
        <taxon>Lachnospirales</taxon>
        <taxon>Lachnospiraceae</taxon>
        <taxon>Anaerocolumna</taxon>
    </lineage>
</organism>
<dbReference type="Pfam" id="PF07859">
    <property type="entry name" value="Abhydrolase_3"/>
    <property type="match status" value="1"/>
</dbReference>
<evidence type="ECO:0000259" key="1">
    <source>
        <dbReference type="Pfam" id="PF07859"/>
    </source>
</evidence>
<evidence type="ECO:0000313" key="3">
    <source>
        <dbReference type="Proteomes" id="UP000184386"/>
    </source>
</evidence>
<dbReference type="SUPFAM" id="SSF53474">
    <property type="entry name" value="alpha/beta-Hydrolases"/>
    <property type="match status" value="1"/>
</dbReference>
<protein>
    <submittedName>
        <fullName evidence="2">Acetyl esterase</fullName>
    </submittedName>
</protein>
<dbReference type="Gene3D" id="3.40.50.1820">
    <property type="entry name" value="alpha/beta hydrolase"/>
    <property type="match status" value="1"/>
</dbReference>
<evidence type="ECO:0000313" key="2">
    <source>
        <dbReference type="EMBL" id="SHK56474.1"/>
    </source>
</evidence>
<dbReference type="GO" id="GO:0004806">
    <property type="term" value="F:triacylglycerol lipase activity"/>
    <property type="evidence" value="ECO:0007669"/>
    <property type="project" value="TreeGrafter"/>
</dbReference>
<dbReference type="InterPro" id="IPR029058">
    <property type="entry name" value="AB_hydrolase_fold"/>
</dbReference>
<dbReference type="AlphaFoldDB" id="A0A1M6THU1"/>
<name>A0A1M6THU1_9FIRM</name>
<dbReference type="GO" id="GO:0004771">
    <property type="term" value="F:sterol ester esterase activity"/>
    <property type="evidence" value="ECO:0007669"/>
    <property type="project" value="TreeGrafter"/>
</dbReference>